<reference evidence="2 3" key="2">
    <citation type="submission" date="2018-03" db="EMBL/GenBank/DDBJ databases">
        <title>The ancient ancestry and fast evolution of plastids.</title>
        <authorList>
            <person name="Moore K.R."/>
            <person name="Magnabosco C."/>
            <person name="Momper L."/>
            <person name="Gold D.A."/>
            <person name="Bosak T."/>
            <person name="Fournier G.P."/>
        </authorList>
    </citation>
    <scope>NUCLEOTIDE SEQUENCE [LARGE SCALE GENOMIC DNA]</scope>
    <source>
        <strain evidence="2 3">CCALA 015</strain>
    </source>
</reference>
<feature type="transmembrane region" description="Helical" evidence="1">
    <location>
        <begin position="26"/>
        <end position="49"/>
    </location>
</feature>
<dbReference type="EMBL" id="PVWP01000009">
    <property type="protein sequence ID" value="PSB36523.1"/>
    <property type="molecule type" value="Genomic_DNA"/>
</dbReference>
<comment type="caution">
    <text evidence="2">The sequence shown here is derived from an EMBL/GenBank/DDBJ whole genome shotgun (WGS) entry which is preliminary data.</text>
</comment>
<protein>
    <submittedName>
        <fullName evidence="2">Peptidase</fullName>
    </submittedName>
</protein>
<evidence type="ECO:0000313" key="3">
    <source>
        <dbReference type="Proteomes" id="UP000238218"/>
    </source>
</evidence>
<proteinExistence type="predicted"/>
<sequence length="120" mass="13343">MSSPTPAASPRPAAPSWGARLRQAHAWMAPLVLTPLLLSALTGVGYRLLRDWGGLSRDQVHPLMVLHEGEWLQRWLGPVGETLYVLLNGLGLLWMLVTGGAMAWERLQRNWRRRGGRGVT</sequence>
<reference evidence="2 3" key="1">
    <citation type="submission" date="2018-02" db="EMBL/GenBank/DDBJ databases">
        <authorList>
            <person name="Moore K."/>
            <person name="Momper L."/>
        </authorList>
    </citation>
    <scope>NUCLEOTIDE SEQUENCE [LARGE SCALE GENOMIC DNA]</scope>
    <source>
        <strain evidence="2 3">CCALA 015</strain>
    </source>
</reference>
<evidence type="ECO:0000313" key="2">
    <source>
        <dbReference type="EMBL" id="PSB36523.1"/>
    </source>
</evidence>
<accession>A0ABX5F7T6</accession>
<name>A0ABX5F7T6_9CHRO</name>
<keyword evidence="3" id="KW-1185">Reference proteome</keyword>
<keyword evidence="1" id="KW-1133">Transmembrane helix</keyword>
<organism evidence="2 3">
    <name type="scientific">Aphanothece cf. minutissima CCALA 015</name>
    <dbReference type="NCBI Taxonomy" id="2107695"/>
    <lineage>
        <taxon>Bacteria</taxon>
        <taxon>Bacillati</taxon>
        <taxon>Cyanobacteriota</taxon>
        <taxon>Cyanophyceae</taxon>
        <taxon>Oscillatoriophycideae</taxon>
        <taxon>Chroococcales</taxon>
        <taxon>Aphanothecaceae</taxon>
        <taxon>Aphanothece</taxon>
    </lineage>
</organism>
<feature type="transmembrane region" description="Helical" evidence="1">
    <location>
        <begin position="83"/>
        <end position="104"/>
    </location>
</feature>
<dbReference type="Proteomes" id="UP000238218">
    <property type="component" value="Unassembled WGS sequence"/>
</dbReference>
<keyword evidence="1" id="KW-0472">Membrane</keyword>
<keyword evidence="1" id="KW-0812">Transmembrane</keyword>
<gene>
    <name evidence="2" type="ORF">C7B81_13190</name>
</gene>
<dbReference type="RefSeq" id="WP_106222444.1">
    <property type="nucleotide sequence ID" value="NZ_PVWP01000009.1"/>
</dbReference>
<evidence type="ECO:0000256" key="1">
    <source>
        <dbReference type="SAM" id="Phobius"/>
    </source>
</evidence>